<protein>
    <submittedName>
        <fullName evidence="1">Uncharacterized protein</fullName>
    </submittedName>
</protein>
<proteinExistence type="predicted"/>
<dbReference type="AlphaFoldDB" id="A0A382H0U6"/>
<dbReference type="EMBL" id="UINC01058540">
    <property type="protein sequence ID" value="SVB80918.1"/>
    <property type="molecule type" value="Genomic_DNA"/>
</dbReference>
<reference evidence="1" key="1">
    <citation type="submission" date="2018-05" db="EMBL/GenBank/DDBJ databases">
        <authorList>
            <person name="Lanie J.A."/>
            <person name="Ng W.-L."/>
            <person name="Kazmierczak K.M."/>
            <person name="Andrzejewski T.M."/>
            <person name="Davidsen T.M."/>
            <person name="Wayne K.J."/>
            <person name="Tettelin H."/>
            <person name="Glass J.I."/>
            <person name="Rusch D."/>
            <person name="Podicherti R."/>
            <person name="Tsui H.-C.T."/>
            <person name="Winkler M.E."/>
        </authorList>
    </citation>
    <scope>NUCLEOTIDE SEQUENCE</scope>
</reference>
<feature type="non-terminal residue" evidence="1">
    <location>
        <position position="1"/>
    </location>
</feature>
<evidence type="ECO:0000313" key="1">
    <source>
        <dbReference type="EMBL" id="SVB80918.1"/>
    </source>
</evidence>
<accession>A0A382H0U6</accession>
<feature type="non-terminal residue" evidence="1">
    <location>
        <position position="38"/>
    </location>
</feature>
<name>A0A382H0U6_9ZZZZ</name>
<organism evidence="1">
    <name type="scientific">marine metagenome</name>
    <dbReference type="NCBI Taxonomy" id="408172"/>
    <lineage>
        <taxon>unclassified sequences</taxon>
        <taxon>metagenomes</taxon>
        <taxon>ecological metagenomes</taxon>
    </lineage>
</organism>
<sequence length="38" mass="4294">VSELLVQVVIRGKGDAESHMYTRSVEFTHNSLEFELDG</sequence>
<gene>
    <name evidence="1" type="ORF">METZ01_LOCUS233772</name>
</gene>